<dbReference type="EMBL" id="ML120392">
    <property type="protein sequence ID" value="RPA98964.1"/>
    <property type="molecule type" value="Genomic_DNA"/>
</dbReference>
<evidence type="ECO:0000313" key="2">
    <source>
        <dbReference type="Proteomes" id="UP000276215"/>
    </source>
</evidence>
<reference evidence="1 2" key="1">
    <citation type="journal article" date="2018" name="Nat. Ecol. Evol.">
        <title>Pezizomycetes genomes reveal the molecular basis of ectomycorrhizal truffle lifestyle.</title>
        <authorList>
            <person name="Murat C."/>
            <person name="Payen T."/>
            <person name="Noel B."/>
            <person name="Kuo A."/>
            <person name="Morin E."/>
            <person name="Chen J."/>
            <person name="Kohler A."/>
            <person name="Krizsan K."/>
            <person name="Balestrini R."/>
            <person name="Da Silva C."/>
            <person name="Montanini B."/>
            <person name="Hainaut M."/>
            <person name="Levati E."/>
            <person name="Barry K.W."/>
            <person name="Belfiori B."/>
            <person name="Cichocki N."/>
            <person name="Clum A."/>
            <person name="Dockter R.B."/>
            <person name="Fauchery L."/>
            <person name="Guy J."/>
            <person name="Iotti M."/>
            <person name="Le Tacon F."/>
            <person name="Lindquist E.A."/>
            <person name="Lipzen A."/>
            <person name="Malagnac F."/>
            <person name="Mello A."/>
            <person name="Molinier V."/>
            <person name="Miyauchi S."/>
            <person name="Poulain J."/>
            <person name="Riccioni C."/>
            <person name="Rubini A."/>
            <person name="Sitrit Y."/>
            <person name="Splivallo R."/>
            <person name="Traeger S."/>
            <person name="Wang M."/>
            <person name="Zifcakova L."/>
            <person name="Wipf D."/>
            <person name="Zambonelli A."/>
            <person name="Paolocci F."/>
            <person name="Nowrousian M."/>
            <person name="Ottonello S."/>
            <person name="Baldrian P."/>
            <person name="Spatafora J.W."/>
            <person name="Henrissat B."/>
            <person name="Nagy L.G."/>
            <person name="Aury J.M."/>
            <person name="Wincker P."/>
            <person name="Grigoriev I.V."/>
            <person name="Bonfante P."/>
            <person name="Martin F.M."/>
        </authorList>
    </citation>
    <scope>NUCLEOTIDE SEQUENCE [LARGE SCALE GENOMIC DNA]</scope>
    <source>
        <strain evidence="1 2">120613-1</strain>
    </source>
</reference>
<gene>
    <name evidence="1" type="ORF">L873DRAFT_1807661</name>
</gene>
<accession>A0A3N4JZ57</accession>
<organism evidence="1 2">
    <name type="scientific">Choiromyces venosus 120613-1</name>
    <dbReference type="NCBI Taxonomy" id="1336337"/>
    <lineage>
        <taxon>Eukaryota</taxon>
        <taxon>Fungi</taxon>
        <taxon>Dikarya</taxon>
        <taxon>Ascomycota</taxon>
        <taxon>Pezizomycotina</taxon>
        <taxon>Pezizomycetes</taxon>
        <taxon>Pezizales</taxon>
        <taxon>Tuberaceae</taxon>
        <taxon>Choiromyces</taxon>
    </lineage>
</organism>
<protein>
    <submittedName>
        <fullName evidence="1">Uncharacterized protein</fullName>
    </submittedName>
</protein>
<sequence>MHSPTSTDPATINRSATSNAHTVTYLRAYRKIQHNEKFGEEQGFHRLPFFADPPQTLHFSLCRIFRYTLRYVTSLSIS</sequence>
<evidence type="ECO:0000313" key="1">
    <source>
        <dbReference type="EMBL" id="RPA98964.1"/>
    </source>
</evidence>
<proteinExistence type="predicted"/>
<dbReference type="AlphaFoldDB" id="A0A3N4JZ57"/>
<keyword evidence="2" id="KW-1185">Reference proteome</keyword>
<dbReference type="Proteomes" id="UP000276215">
    <property type="component" value="Unassembled WGS sequence"/>
</dbReference>
<name>A0A3N4JZ57_9PEZI</name>